<dbReference type="STRING" id="3055.A0A2K3CQE7"/>
<dbReference type="Pfam" id="PF22020">
    <property type="entry name" value="RlmL_1st"/>
    <property type="match status" value="1"/>
</dbReference>
<evidence type="ECO:0000313" key="7">
    <source>
        <dbReference type="Proteomes" id="UP000006906"/>
    </source>
</evidence>
<dbReference type="Pfam" id="PF01170">
    <property type="entry name" value="UPF0020"/>
    <property type="match status" value="1"/>
</dbReference>
<dbReference type="EMBL" id="CM008978">
    <property type="protein sequence ID" value="PNW70495.1"/>
    <property type="molecule type" value="Genomic_DNA"/>
</dbReference>
<dbReference type="Gene3D" id="3.40.50.150">
    <property type="entry name" value="Vaccinia Virus protein VP39"/>
    <property type="match status" value="1"/>
</dbReference>
<dbReference type="PROSITE" id="PS00092">
    <property type="entry name" value="N6_MTASE"/>
    <property type="match status" value="1"/>
</dbReference>
<dbReference type="InterPro" id="IPR000241">
    <property type="entry name" value="RlmKL-like_Mtase"/>
</dbReference>
<dbReference type="PROSITE" id="PS01261">
    <property type="entry name" value="UPF0020"/>
    <property type="match status" value="1"/>
</dbReference>
<evidence type="ECO:0000256" key="2">
    <source>
        <dbReference type="ARBA" id="ARBA00022679"/>
    </source>
</evidence>
<dbReference type="SUPFAM" id="SSF53335">
    <property type="entry name" value="S-adenosyl-L-methionine-dependent methyltransferases"/>
    <property type="match status" value="1"/>
</dbReference>
<protein>
    <submittedName>
        <fullName evidence="6">Uncharacterized protein</fullName>
    </submittedName>
</protein>
<proteinExistence type="predicted"/>
<sequence>MSSLLGRQHAGRSMVCRQALRPAAGGHRRGASPQLLRSQPRGEESAPSATPSGWVSFFATCHPGLEQVVANELLSLGFRGVEPGRAGVSFVARRLSDGYAANLHLRAAIRVMALLAEGELGADPQAGKRGGQALYDMVYEAAPWHDIIPRGASFSVEPRLWSCTDISTTQLVWSRVKDAVCDNIRQHRSDKPAPPEKGKVADVPLYVTCYKDHIKVYRDMSGESLHRRGYRDVMHRAALNEAAAAGVLLMSGWRQALEEAGDGEGLVLADPMCGSGTLLIEAALMARDIAPGLTRSLKLPPAPTASSSSSGSSAPRGGGGGGGGGGGTRREAPLAEGAWPFQHWGDYDSAAWTEQVEAARARVRPPWRGRLVGIDVHEGALGLAERQARKAGVYNMLELSLADCGQVELPEPPTHVVCNPPWGSRLDGSSGSSSSSSGSSRSRRVWSEGRDDWGEGGDGEEAEAEEEFGGSASGGSFRGRYERAGPAAAAVAPSPEGEDAFLAAAWKSLDGFLYRQCPGASASVISGNPDPFKYLKLKPQSKHRLTLSGMEVQVAGYQIRDLASRAAAAAGPRFAPVEASGRDRRGAASRAGDDEAAAATAAATSRPHDSAADEVREEQEEQEQGAPRRVLTPRGHGQQDSDGQQSSPRATFRPVAASAAAAALGSARARATDRRRTAGTATPAAAPAAADAMPPAANVPDAYADDGYWES</sequence>
<dbReference type="KEGG" id="cre:CHLRE_17g722250v5"/>
<name>A0A2K3CQE7_CHLRE</name>
<evidence type="ECO:0000256" key="1">
    <source>
        <dbReference type="ARBA" id="ARBA00022603"/>
    </source>
</evidence>
<feature type="compositionally biased region" description="Low complexity" evidence="3">
    <location>
        <begin position="656"/>
        <end position="669"/>
    </location>
</feature>
<feature type="compositionally biased region" description="Low complexity" evidence="3">
    <location>
        <begin position="304"/>
        <end position="315"/>
    </location>
</feature>
<feature type="domain" description="Ribosomal RNA large subunit methyltransferase K/L-like methyltransferase" evidence="4">
    <location>
        <begin position="228"/>
        <end position="427"/>
    </location>
</feature>
<feature type="compositionally biased region" description="Low complexity" evidence="3">
    <location>
        <begin position="570"/>
        <end position="579"/>
    </location>
</feature>
<feature type="compositionally biased region" description="Low complexity" evidence="3">
    <location>
        <begin position="423"/>
        <end position="440"/>
    </location>
</feature>
<accession>A0A2K3CQE7</accession>
<dbReference type="GO" id="GO:0043527">
    <property type="term" value="C:tRNA methyltransferase complex"/>
    <property type="evidence" value="ECO:0007669"/>
    <property type="project" value="UniProtKB-ARBA"/>
</dbReference>
<dbReference type="Gene3D" id="3.30.2130.30">
    <property type="match status" value="1"/>
</dbReference>
<feature type="region of interest" description="Disordered" evidence="3">
    <location>
        <begin position="295"/>
        <end position="332"/>
    </location>
</feature>
<feature type="domain" description="RlmL ferredoxin-like" evidence="5">
    <location>
        <begin position="57"/>
        <end position="112"/>
    </location>
</feature>
<organism evidence="6 7">
    <name type="scientific">Chlamydomonas reinhardtii</name>
    <name type="common">Chlamydomonas smithii</name>
    <dbReference type="NCBI Taxonomy" id="3055"/>
    <lineage>
        <taxon>Eukaryota</taxon>
        <taxon>Viridiplantae</taxon>
        <taxon>Chlorophyta</taxon>
        <taxon>core chlorophytes</taxon>
        <taxon>Chlorophyceae</taxon>
        <taxon>CS clade</taxon>
        <taxon>Chlamydomonadales</taxon>
        <taxon>Chlamydomonadaceae</taxon>
        <taxon>Chlamydomonas</taxon>
    </lineage>
</organism>
<dbReference type="PANTHER" id="PTHR47313">
    <property type="entry name" value="RIBOSOMAL RNA LARGE SUBUNIT METHYLTRANSFERASE K/L"/>
    <property type="match status" value="1"/>
</dbReference>
<feature type="compositionally biased region" description="Low complexity" evidence="3">
    <location>
        <begin position="638"/>
        <end position="647"/>
    </location>
</feature>
<dbReference type="CDD" id="cd11715">
    <property type="entry name" value="THUMP_AdoMetMT"/>
    <property type="match status" value="1"/>
</dbReference>
<dbReference type="GO" id="GO:0003676">
    <property type="term" value="F:nucleic acid binding"/>
    <property type="evidence" value="ECO:0007669"/>
    <property type="project" value="InterPro"/>
</dbReference>
<feature type="region of interest" description="Disordered" evidence="3">
    <location>
        <begin position="418"/>
        <end position="479"/>
    </location>
</feature>
<dbReference type="GO" id="GO:0032259">
    <property type="term" value="P:methylation"/>
    <property type="evidence" value="ECO:0007669"/>
    <property type="project" value="UniProtKB-KW"/>
</dbReference>
<dbReference type="GO" id="GO:0008168">
    <property type="term" value="F:methyltransferase activity"/>
    <property type="evidence" value="ECO:0007669"/>
    <property type="project" value="UniProtKB-KW"/>
</dbReference>
<feature type="region of interest" description="Disordered" evidence="3">
    <location>
        <begin position="21"/>
        <end position="50"/>
    </location>
</feature>
<evidence type="ECO:0000259" key="4">
    <source>
        <dbReference type="Pfam" id="PF01170"/>
    </source>
</evidence>
<feature type="compositionally biased region" description="Acidic residues" evidence="3">
    <location>
        <begin position="454"/>
        <end position="468"/>
    </location>
</feature>
<dbReference type="PANTHER" id="PTHR47313:SF1">
    <property type="entry name" value="RIBOSOMAL RNA LARGE SUBUNIT METHYLTRANSFERASE K_L"/>
    <property type="match status" value="1"/>
</dbReference>
<feature type="compositionally biased region" description="Low complexity" evidence="3">
    <location>
        <begin position="678"/>
        <end position="702"/>
    </location>
</feature>
<evidence type="ECO:0000256" key="3">
    <source>
        <dbReference type="SAM" id="MobiDB-lite"/>
    </source>
</evidence>
<dbReference type="InterPro" id="IPR053943">
    <property type="entry name" value="RlmKL-like_Mtase_CS"/>
</dbReference>
<dbReference type="InterPro" id="IPR029063">
    <property type="entry name" value="SAM-dependent_MTases_sf"/>
</dbReference>
<reference evidence="6 7" key="1">
    <citation type="journal article" date="2007" name="Science">
        <title>The Chlamydomonas genome reveals the evolution of key animal and plant functions.</title>
        <authorList>
            <person name="Merchant S.S."/>
            <person name="Prochnik S.E."/>
            <person name="Vallon O."/>
            <person name="Harris E.H."/>
            <person name="Karpowicz S.J."/>
            <person name="Witman G.B."/>
            <person name="Terry A."/>
            <person name="Salamov A."/>
            <person name="Fritz-Laylin L.K."/>
            <person name="Marechal-Drouard L."/>
            <person name="Marshall W.F."/>
            <person name="Qu L.H."/>
            <person name="Nelson D.R."/>
            <person name="Sanderfoot A.A."/>
            <person name="Spalding M.H."/>
            <person name="Kapitonov V.V."/>
            <person name="Ren Q."/>
            <person name="Ferris P."/>
            <person name="Lindquist E."/>
            <person name="Shapiro H."/>
            <person name="Lucas S.M."/>
            <person name="Grimwood J."/>
            <person name="Schmutz J."/>
            <person name="Cardol P."/>
            <person name="Cerutti H."/>
            <person name="Chanfreau G."/>
            <person name="Chen C.L."/>
            <person name="Cognat V."/>
            <person name="Croft M.T."/>
            <person name="Dent R."/>
            <person name="Dutcher S."/>
            <person name="Fernandez E."/>
            <person name="Fukuzawa H."/>
            <person name="Gonzalez-Ballester D."/>
            <person name="Gonzalez-Halphen D."/>
            <person name="Hallmann A."/>
            <person name="Hanikenne M."/>
            <person name="Hippler M."/>
            <person name="Inwood W."/>
            <person name="Jabbari K."/>
            <person name="Kalanon M."/>
            <person name="Kuras R."/>
            <person name="Lefebvre P.A."/>
            <person name="Lemaire S.D."/>
            <person name="Lobanov A.V."/>
            <person name="Lohr M."/>
            <person name="Manuell A."/>
            <person name="Meier I."/>
            <person name="Mets L."/>
            <person name="Mittag M."/>
            <person name="Mittelmeier T."/>
            <person name="Moroney J.V."/>
            <person name="Moseley J."/>
            <person name="Napoli C."/>
            <person name="Nedelcu A.M."/>
            <person name="Niyogi K."/>
            <person name="Novoselov S.V."/>
            <person name="Paulsen I.T."/>
            <person name="Pazour G."/>
            <person name="Purton S."/>
            <person name="Ral J.P."/>
            <person name="Riano-Pachon D.M."/>
            <person name="Riekhof W."/>
            <person name="Rymarquis L."/>
            <person name="Schroda M."/>
            <person name="Stern D."/>
            <person name="Umen J."/>
            <person name="Willows R."/>
            <person name="Wilson N."/>
            <person name="Zimmer S.L."/>
            <person name="Allmer J."/>
            <person name="Balk J."/>
            <person name="Bisova K."/>
            <person name="Chen C.J."/>
            <person name="Elias M."/>
            <person name="Gendler K."/>
            <person name="Hauser C."/>
            <person name="Lamb M.R."/>
            <person name="Ledford H."/>
            <person name="Long J.C."/>
            <person name="Minagawa J."/>
            <person name="Page M.D."/>
            <person name="Pan J."/>
            <person name="Pootakham W."/>
            <person name="Roje S."/>
            <person name="Rose A."/>
            <person name="Stahlberg E."/>
            <person name="Terauchi A.M."/>
            <person name="Yang P."/>
            <person name="Ball S."/>
            <person name="Bowler C."/>
            <person name="Dieckmann C.L."/>
            <person name="Gladyshev V.N."/>
            <person name="Green P."/>
            <person name="Jorgensen R."/>
            <person name="Mayfield S."/>
            <person name="Mueller-Roeber B."/>
            <person name="Rajamani S."/>
            <person name="Sayre R.T."/>
            <person name="Brokstein P."/>
            <person name="Dubchak I."/>
            <person name="Goodstein D."/>
            <person name="Hornick L."/>
            <person name="Huang Y.W."/>
            <person name="Jhaveri J."/>
            <person name="Luo Y."/>
            <person name="Martinez D."/>
            <person name="Ngau W.C."/>
            <person name="Otillar B."/>
            <person name="Poliakov A."/>
            <person name="Porter A."/>
            <person name="Szajkowski L."/>
            <person name="Werner G."/>
            <person name="Zhou K."/>
            <person name="Grigoriev I.V."/>
            <person name="Rokhsar D.S."/>
            <person name="Grossman A.R."/>
        </authorList>
    </citation>
    <scope>NUCLEOTIDE SEQUENCE [LARGE SCALE GENOMIC DNA]</scope>
    <source>
        <strain evidence="7">CC-503</strain>
    </source>
</reference>
<keyword evidence="2" id="KW-0808">Transferase</keyword>
<keyword evidence="7" id="KW-1185">Reference proteome</keyword>
<evidence type="ECO:0000259" key="5">
    <source>
        <dbReference type="Pfam" id="PF22020"/>
    </source>
</evidence>
<dbReference type="InterPro" id="IPR002052">
    <property type="entry name" value="DNA_methylase_N6_adenine_CS"/>
</dbReference>
<keyword evidence="1" id="KW-0489">Methyltransferase</keyword>
<dbReference type="AlphaFoldDB" id="A0A2K3CQE7"/>
<dbReference type="Proteomes" id="UP000006906">
    <property type="component" value="Chromosome 17"/>
</dbReference>
<dbReference type="Gramene" id="PNW70495">
    <property type="protein sequence ID" value="PNW70495"/>
    <property type="gene ID" value="CHLRE_17g722250v5"/>
</dbReference>
<feature type="compositionally biased region" description="Gly residues" evidence="3">
    <location>
        <begin position="316"/>
        <end position="327"/>
    </location>
</feature>
<dbReference type="InParanoid" id="A0A2K3CQE7"/>
<dbReference type="InterPro" id="IPR054170">
    <property type="entry name" value="RlmL_1st"/>
</dbReference>
<dbReference type="GeneID" id="5722710"/>
<dbReference type="ExpressionAtlas" id="A0A2K3CQE7">
    <property type="expression patterns" value="baseline"/>
</dbReference>
<feature type="region of interest" description="Disordered" evidence="3">
    <location>
        <begin position="570"/>
        <end position="711"/>
    </location>
</feature>
<dbReference type="OrthoDB" id="416496at2759"/>
<evidence type="ECO:0000313" key="6">
    <source>
        <dbReference type="EMBL" id="PNW70495.1"/>
    </source>
</evidence>
<gene>
    <name evidence="6" type="ORF">CHLRE_17g722250v5</name>
</gene>
<dbReference type="RefSeq" id="XP_042914739.1">
    <property type="nucleotide sequence ID" value="XM_043072280.1"/>
</dbReference>